<evidence type="ECO:0000256" key="2">
    <source>
        <dbReference type="ARBA" id="ARBA00022649"/>
    </source>
</evidence>
<dbReference type="AlphaFoldDB" id="A0A5M6ZC76"/>
<dbReference type="CDD" id="cd22231">
    <property type="entry name" value="RHH_NikR_HicB-like"/>
    <property type="match status" value="1"/>
</dbReference>
<gene>
    <name evidence="3" type="ORF">F1654_10875</name>
</gene>
<name>A0A5M6ZC76_9PROT</name>
<organism evidence="3 4">
    <name type="scientific">Alkalicaulis satelles</name>
    <dbReference type="NCBI Taxonomy" id="2609175"/>
    <lineage>
        <taxon>Bacteria</taxon>
        <taxon>Pseudomonadati</taxon>
        <taxon>Pseudomonadota</taxon>
        <taxon>Alphaproteobacteria</taxon>
        <taxon>Maricaulales</taxon>
        <taxon>Maricaulaceae</taxon>
        <taxon>Alkalicaulis</taxon>
    </lineage>
</organism>
<comment type="caution">
    <text evidence="3">The sequence shown here is derived from an EMBL/GenBank/DDBJ whole genome shotgun (WGS) entry which is preliminary data.</text>
</comment>
<dbReference type="SUPFAM" id="SSF47598">
    <property type="entry name" value="Ribbon-helix-helix"/>
    <property type="match status" value="1"/>
</dbReference>
<dbReference type="InterPro" id="IPR010985">
    <property type="entry name" value="Ribbon_hlx_hlx"/>
</dbReference>
<protein>
    <submittedName>
        <fullName evidence="3">Type II toxin-antitoxin system ParD family antitoxin</fullName>
    </submittedName>
</protein>
<keyword evidence="4" id="KW-1185">Reference proteome</keyword>
<evidence type="ECO:0000313" key="3">
    <source>
        <dbReference type="EMBL" id="KAA5802322.1"/>
    </source>
</evidence>
<dbReference type="GO" id="GO:0006355">
    <property type="term" value="P:regulation of DNA-templated transcription"/>
    <property type="evidence" value="ECO:0007669"/>
    <property type="project" value="InterPro"/>
</dbReference>
<dbReference type="Proteomes" id="UP000325122">
    <property type="component" value="Unassembled WGS sequence"/>
</dbReference>
<comment type="similarity">
    <text evidence="1">Belongs to the ParD antitoxin family.</text>
</comment>
<dbReference type="Gene3D" id="6.10.10.120">
    <property type="entry name" value="Antitoxin ParD1-like"/>
    <property type="match status" value="1"/>
</dbReference>
<dbReference type="RefSeq" id="WP_150023572.1">
    <property type="nucleotide sequence ID" value="NZ_VWOJ01000003.1"/>
</dbReference>
<sequence length="100" mass="11105">MHISLTERLEAWVRAKVESGLYNNASEVIREALRTQMRAEQTYQEKLDALRAEIDKGWAQADAGDVVEFDFDAIMKEVEAELADADDAPDAQAIADAVHG</sequence>
<evidence type="ECO:0000313" key="4">
    <source>
        <dbReference type="Proteomes" id="UP000325122"/>
    </source>
</evidence>
<dbReference type="PANTHER" id="PTHR36582">
    <property type="entry name" value="ANTITOXIN PARD"/>
    <property type="match status" value="1"/>
</dbReference>
<evidence type="ECO:0000256" key="1">
    <source>
        <dbReference type="ARBA" id="ARBA00008580"/>
    </source>
</evidence>
<dbReference type="InterPro" id="IPR038296">
    <property type="entry name" value="ParD_sf"/>
</dbReference>
<dbReference type="PANTHER" id="PTHR36582:SF2">
    <property type="entry name" value="ANTITOXIN PARD"/>
    <property type="match status" value="1"/>
</dbReference>
<reference evidence="3 4" key="1">
    <citation type="submission" date="2019-09" db="EMBL/GenBank/DDBJ databases">
        <authorList>
            <person name="Kevbrin V."/>
            <person name="Grouzdev D.S."/>
        </authorList>
    </citation>
    <scope>NUCLEOTIDE SEQUENCE [LARGE SCALE GENOMIC DNA]</scope>
    <source>
        <strain evidence="3 4">G-192</strain>
    </source>
</reference>
<accession>A0A5M6ZC76</accession>
<dbReference type="InterPro" id="IPR022789">
    <property type="entry name" value="ParD"/>
</dbReference>
<dbReference type="EMBL" id="VWOJ01000003">
    <property type="protein sequence ID" value="KAA5802322.1"/>
    <property type="molecule type" value="Genomic_DNA"/>
</dbReference>
<proteinExistence type="inferred from homology"/>
<dbReference type="NCBIfam" id="TIGR02606">
    <property type="entry name" value="antidote_CC2985"/>
    <property type="match status" value="1"/>
</dbReference>
<keyword evidence="2" id="KW-1277">Toxin-antitoxin system</keyword>
<dbReference type="Pfam" id="PF03693">
    <property type="entry name" value="ParD_antitoxin"/>
    <property type="match status" value="1"/>
</dbReference>